<keyword evidence="3" id="KW-0479">Metal-binding</keyword>
<dbReference type="Pfam" id="PF05853">
    <property type="entry name" value="BKACE"/>
    <property type="match status" value="1"/>
</dbReference>
<reference evidence="5 6" key="1">
    <citation type="submission" date="2007-11" db="EMBL/GenBank/DDBJ databases">
        <authorList>
            <person name="Wagner-Dobler I."/>
            <person name="Ferriera S."/>
            <person name="Johnson J."/>
            <person name="Kravitz S."/>
            <person name="Beeson K."/>
            <person name="Sutton G."/>
            <person name="Rogers Y.-H."/>
            <person name="Friedman R."/>
            <person name="Frazier M."/>
            <person name="Venter J.C."/>
        </authorList>
    </citation>
    <scope>NUCLEOTIDE SEQUENCE [LARGE SCALE GENOMIC DNA]</scope>
    <source>
        <strain evidence="5 6">HEL-45</strain>
    </source>
</reference>
<keyword evidence="4" id="KW-0862">Zinc</keyword>
<protein>
    <recommendedName>
        <fullName evidence="7">3-keto-5-aminohexanoate cleavage protein</fullName>
    </recommendedName>
</protein>
<evidence type="ECO:0000256" key="4">
    <source>
        <dbReference type="ARBA" id="ARBA00022833"/>
    </source>
</evidence>
<evidence type="ECO:0000313" key="6">
    <source>
        <dbReference type="Proteomes" id="UP000003257"/>
    </source>
</evidence>
<comment type="cofactor">
    <cofactor evidence="1">
        <name>Zn(2+)</name>
        <dbReference type="ChEBI" id="CHEBI:29105"/>
    </cofactor>
</comment>
<comment type="caution">
    <text evidence="5">The sequence shown here is derived from an EMBL/GenBank/DDBJ whole genome shotgun (WGS) entry which is preliminary data.</text>
</comment>
<organism evidence="5 6">
    <name type="scientific">Sulfitobacter indolifex HEL-45</name>
    <dbReference type="NCBI Taxonomy" id="391624"/>
    <lineage>
        <taxon>Bacteria</taxon>
        <taxon>Pseudomonadati</taxon>
        <taxon>Pseudomonadota</taxon>
        <taxon>Alphaproteobacteria</taxon>
        <taxon>Rhodobacterales</taxon>
        <taxon>Roseobacteraceae</taxon>
        <taxon>Sulfitobacter</taxon>
    </lineage>
</organism>
<dbReference type="PANTHER" id="PTHR37418:SF2">
    <property type="entry name" value="3-KETO-5-AMINOHEXANOATE CLEAVAGE ENZYME"/>
    <property type="match status" value="1"/>
</dbReference>
<keyword evidence="2" id="KW-0808">Transferase</keyword>
<sequence>MDHSYIMVAPNGARRGKADHPALPVTLQDTVETAKSCQIAGAQALHLHVRDAKGGHSLDAGRYLEALAELAVQVPAMRVQITTEAAGIFDVAAQFECLAKVRPDWASISVREIARAPKMAQKLYATCAEQGTEVQHILYNTDDIALLRDWQSRGIIHTAPEAKQGSVLFVLGRYSDGQISEPSDLDPFLAALPDASRWMICAFGPQEHACLAAAAQRGGDLRVGFENSLCNSQNFVHETNASSVAALRELLQGNPA</sequence>
<evidence type="ECO:0008006" key="7">
    <source>
        <dbReference type="Google" id="ProtNLM"/>
    </source>
</evidence>
<dbReference type="InterPro" id="IPR008567">
    <property type="entry name" value="BKACE"/>
</dbReference>
<dbReference type="RefSeq" id="WP_007120074.1">
    <property type="nucleotide sequence ID" value="NZ_ABID01000004.1"/>
</dbReference>
<dbReference type="InterPro" id="IPR013785">
    <property type="entry name" value="Aldolase_TIM"/>
</dbReference>
<dbReference type="Gene3D" id="3.20.20.70">
    <property type="entry name" value="Aldolase class I"/>
    <property type="match status" value="1"/>
</dbReference>
<evidence type="ECO:0000313" key="5">
    <source>
        <dbReference type="EMBL" id="EDQ04310.1"/>
    </source>
</evidence>
<evidence type="ECO:0000256" key="2">
    <source>
        <dbReference type="ARBA" id="ARBA00022679"/>
    </source>
</evidence>
<name>A0ABM9X470_9RHOB</name>
<gene>
    <name evidence="5" type="ORF">OIHEL45_15314</name>
</gene>
<dbReference type="PANTHER" id="PTHR37418">
    <property type="entry name" value="3-KETO-5-AMINOHEXANOATE CLEAVAGE ENZYME-RELATED"/>
    <property type="match status" value="1"/>
</dbReference>
<evidence type="ECO:0000256" key="3">
    <source>
        <dbReference type="ARBA" id="ARBA00022723"/>
    </source>
</evidence>
<accession>A0ABM9X470</accession>
<dbReference type="Proteomes" id="UP000003257">
    <property type="component" value="Unassembled WGS sequence"/>
</dbReference>
<keyword evidence="6" id="KW-1185">Reference proteome</keyword>
<evidence type="ECO:0000256" key="1">
    <source>
        <dbReference type="ARBA" id="ARBA00001947"/>
    </source>
</evidence>
<proteinExistence type="predicted"/>
<dbReference type="EMBL" id="ABID01000004">
    <property type="protein sequence ID" value="EDQ04310.1"/>
    <property type="molecule type" value="Genomic_DNA"/>
</dbReference>